<comment type="caution">
    <text evidence="12">The sequence shown here is derived from an EMBL/GenBank/DDBJ whole genome shotgun (WGS) entry which is preliminary data.</text>
</comment>
<dbReference type="GO" id="GO:0004252">
    <property type="term" value="F:serine-type endopeptidase activity"/>
    <property type="evidence" value="ECO:0007669"/>
    <property type="project" value="InterPro"/>
</dbReference>
<evidence type="ECO:0000256" key="6">
    <source>
        <dbReference type="ARBA" id="ARBA00022801"/>
    </source>
</evidence>
<evidence type="ECO:0000256" key="9">
    <source>
        <dbReference type="ARBA" id="ARBA00023136"/>
    </source>
</evidence>
<dbReference type="Pfam" id="PF01343">
    <property type="entry name" value="Peptidase_S49"/>
    <property type="match status" value="1"/>
</dbReference>
<keyword evidence="4 12" id="KW-0645">Protease</keyword>
<dbReference type="Gene3D" id="6.20.330.10">
    <property type="match status" value="1"/>
</dbReference>
<keyword evidence="13" id="KW-1185">Reference proteome</keyword>
<dbReference type="GO" id="GO:0006508">
    <property type="term" value="P:proteolysis"/>
    <property type="evidence" value="ECO:0007669"/>
    <property type="project" value="UniProtKB-KW"/>
</dbReference>
<dbReference type="InterPro" id="IPR013703">
    <property type="entry name" value="Peptidase_S49_N_proteobac"/>
</dbReference>
<dbReference type="PANTHER" id="PTHR42987">
    <property type="entry name" value="PEPTIDASE S49"/>
    <property type="match status" value="1"/>
</dbReference>
<keyword evidence="5" id="KW-0812">Transmembrane</keyword>
<evidence type="ECO:0000256" key="1">
    <source>
        <dbReference type="ARBA" id="ARBA00004236"/>
    </source>
</evidence>
<dbReference type="SUPFAM" id="SSF52096">
    <property type="entry name" value="ClpP/crotonase"/>
    <property type="match status" value="1"/>
</dbReference>
<keyword evidence="3" id="KW-1003">Cell membrane</keyword>
<dbReference type="InterPro" id="IPR047272">
    <property type="entry name" value="S49_SppA_C"/>
</dbReference>
<dbReference type="EMBL" id="PTQZ01000105">
    <property type="protein sequence ID" value="PQA42931.1"/>
    <property type="molecule type" value="Genomic_DNA"/>
</dbReference>
<keyword evidence="6" id="KW-0378">Hydrolase</keyword>
<evidence type="ECO:0000256" key="7">
    <source>
        <dbReference type="ARBA" id="ARBA00022825"/>
    </source>
</evidence>
<evidence type="ECO:0000256" key="5">
    <source>
        <dbReference type="ARBA" id="ARBA00022692"/>
    </source>
</evidence>
<evidence type="ECO:0000256" key="2">
    <source>
        <dbReference type="ARBA" id="ARBA00008683"/>
    </source>
</evidence>
<dbReference type="Gene3D" id="3.90.226.10">
    <property type="entry name" value="2-enoyl-CoA Hydratase, Chain A, domain 1"/>
    <property type="match status" value="1"/>
</dbReference>
<evidence type="ECO:0000256" key="4">
    <source>
        <dbReference type="ARBA" id="ARBA00022670"/>
    </source>
</evidence>
<name>A0A2P6ASJ9_9GAMM</name>
<keyword evidence="8" id="KW-1133">Transmembrane helix</keyword>
<evidence type="ECO:0000259" key="11">
    <source>
        <dbReference type="Pfam" id="PF08496"/>
    </source>
</evidence>
<gene>
    <name evidence="12" type="ORF">C5O18_05505</name>
</gene>
<organism evidence="12 13">
    <name type="scientific">Amnimonas aquatica</name>
    <dbReference type="NCBI Taxonomy" id="2094561"/>
    <lineage>
        <taxon>Bacteria</taxon>
        <taxon>Pseudomonadati</taxon>
        <taxon>Pseudomonadota</taxon>
        <taxon>Gammaproteobacteria</taxon>
        <taxon>Moraxellales</taxon>
        <taxon>Moraxellaceae</taxon>
        <taxon>Amnimonas</taxon>
    </lineage>
</organism>
<dbReference type="GO" id="GO:0005886">
    <property type="term" value="C:plasma membrane"/>
    <property type="evidence" value="ECO:0007669"/>
    <property type="project" value="UniProtKB-SubCell"/>
</dbReference>
<accession>A0A2P6ASJ9</accession>
<evidence type="ECO:0000256" key="8">
    <source>
        <dbReference type="ARBA" id="ARBA00022989"/>
    </source>
</evidence>
<dbReference type="InterPro" id="IPR029045">
    <property type="entry name" value="ClpP/crotonase-like_dom_sf"/>
</dbReference>
<dbReference type="Pfam" id="PF08496">
    <property type="entry name" value="Peptidase_S49_N"/>
    <property type="match status" value="1"/>
</dbReference>
<evidence type="ECO:0000313" key="12">
    <source>
        <dbReference type="EMBL" id="PQA42931.1"/>
    </source>
</evidence>
<evidence type="ECO:0000256" key="3">
    <source>
        <dbReference type="ARBA" id="ARBA00022475"/>
    </source>
</evidence>
<keyword evidence="7" id="KW-0720">Serine protease</keyword>
<dbReference type="Proteomes" id="UP000243900">
    <property type="component" value="Unassembled WGS sequence"/>
</dbReference>
<sequence>MFLAKGLTVAILFLMVALMLGRARRETLPGLQSGHLDVEALNDRYQAEADALRTLVWDDAAWKAERKARKAEAKAERKRAKRQAEGEPGKARVFVLQFQGDLAASAVQQLRHEVSALLAVAEPGRDEVVVLLESPGGLVHGYGLAASQLTRIREAGVRLTVCVDKVAASGGYLMACIADELLAAPFAVLGSIGVVAQVPNIHRLLKKHEVDVELMTAGEYKRTLTVLGENTEAGRRKFQEDLDETHGLFKGFVQQWRPQVDIERVGTGEHWYGQRAVELNLVDALRTSDDYLRARAREAELYALHWRNRRSIGQRLGLAFEGAADRLLLRWWQRSLHEPRF</sequence>
<protein>
    <submittedName>
        <fullName evidence="12">Protease SohB</fullName>
    </submittedName>
</protein>
<proteinExistence type="inferred from homology"/>
<dbReference type="NCBIfam" id="NF008745">
    <property type="entry name" value="PRK11778.1"/>
    <property type="match status" value="1"/>
</dbReference>
<evidence type="ECO:0000259" key="10">
    <source>
        <dbReference type="Pfam" id="PF01343"/>
    </source>
</evidence>
<dbReference type="OrthoDB" id="5614232at2"/>
<reference evidence="13" key="1">
    <citation type="submission" date="2018-02" db="EMBL/GenBank/DDBJ databases">
        <title>Genome sequencing of Solimonas sp. HR-BB.</title>
        <authorList>
            <person name="Lee Y."/>
            <person name="Jeon C.O."/>
        </authorList>
    </citation>
    <scope>NUCLEOTIDE SEQUENCE [LARGE SCALE GENOMIC DNA]</scope>
    <source>
        <strain evidence="13">HR-E</strain>
    </source>
</reference>
<feature type="domain" description="Peptidase S49" evidence="10">
    <location>
        <begin position="153"/>
        <end position="300"/>
    </location>
</feature>
<comment type="subcellular location">
    <subcellularLocation>
        <location evidence="1">Cell membrane</location>
    </subcellularLocation>
</comment>
<feature type="domain" description="Peptidase S49 N-terminal proteobacteria" evidence="11">
    <location>
        <begin position="1"/>
        <end position="149"/>
    </location>
</feature>
<dbReference type="InterPro" id="IPR002142">
    <property type="entry name" value="Peptidase_S49"/>
</dbReference>
<dbReference type="PANTHER" id="PTHR42987:SF4">
    <property type="entry name" value="PROTEASE SOHB-RELATED"/>
    <property type="match status" value="1"/>
</dbReference>
<dbReference type="CDD" id="cd07023">
    <property type="entry name" value="S49_Sppa_N_C"/>
    <property type="match status" value="1"/>
</dbReference>
<dbReference type="AlphaFoldDB" id="A0A2P6ASJ9"/>
<comment type="similarity">
    <text evidence="2">Belongs to the peptidase S49 family.</text>
</comment>
<keyword evidence="9" id="KW-0472">Membrane</keyword>
<evidence type="ECO:0000313" key="13">
    <source>
        <dbReference type="Proteomes" id="UP000243900"/>
    </source>
</evidence>